<dbReference type="Proteomes" id="UP000308917">
    <property type="component" value="Unassembled WGS sequence"/>
</dbReference>
<proteinExistence type="predicted"/>
<protein>
    <submittedName>
        <fullName evidence="1">Uncharacterized protein</fullName>
    </submittedName>
</protein>
<gene>
    <name evidence="1" type="ORF">E9531_10660</name>
</gene>
<name>A0A4S8F1L2_9BURK</name>
<dbReference type="AlphaFoldDB" id="A0A4S8F1L2"/>
<comment type="caution">
    <text evidence="1">The sequence shown here is derived from an EMBL/GenBank/DDBJ whole genome shotgun (WGS) entry which is preliminary data.</text>
</comment>
<reference evidence="1 2" key="1">
    <citation type="journal article" date="2015" name="Antonie Van Leeuwenhoek">
        <title>Lampropedia puyangensis sp. nov., isolated from symptomatic bark of Populus ? euramericana canker and emended description of Lampropedia hyalina (Ehrenberg 1832) Lee et al. 2004.</title>
        <authorList>
            <person name="Li Y."/>
            <person name="Wang T."/>
            <person name="Piao C.G."/>
            <person name="Wang L.F."/>
            <person name="Tian G.Z."/>
            <person name="Zhu T.H."/>
            <person name="Guo M.W."/>
        </authorList>
    </citation>
    <scope>NUCLEOTIDE SEQUENCE [LARGE SCALE GENOMIC DNA]</scope>
    <source>
        <strain evidence="1 2">2-bin</strain>
    </source>
</reference>
<organism evidence="1 2">
    <name type="scientific">Lampropedia puyangensis</name>
    <dbReference type="NCBI Taxonomy" id="1330072"/>
    <lineage>
        <taxon>Bacteria</taxon>
        <taxon>Pseudomonadati</taxon>
        <taxon>Pseudomonadota</taxon>
        <taxon>Betaproteobacteria</taxon>
        <taxon>Burkholderiales</taxon>
        <taxon>Comamonadaceae</taxon>
        <taxon>Lampropedia</taxon>
    </lineage>
</organism>
<dbReference type="EMBL" id="STFG01000011">
    <property type="protein sequence ID" value="THU00225.1"/>
    <property type="molecule type" value="Genomic_DNA"/>
</dbReference>
<sequence length="73" mass="7957">MSDHWPHRNAEEMALQHPNARLACQYAPSRSEVLKALDAVPAQVAGFEHVRLLSLAAQLVATPLPHTPPAAQE</sequence>
<evidence type="ECO:0000313" key="2">
    <source>
        <dbReference type="Proteomes" id="UP000308917"/>
    </source>
</evidence>
<accession>A0A4S8F1L2</accession>
<dbReference type="RefSeq" id="WP_136573749.1">
    <property type="nucleotide sequence ID" value="NZ_STFG01000011.1"/>
</dbReference>
<evidence type="ECO:0000313" key="1">
    <source>
        <dbReference type="EMBL" id="THU00225.1"/>
    </source>
</evidence>
<keyword evidence="2" id="KW-1185">Reference proteome</keyword>